<dbReference type="Proteomes" id="UP000006637">
    <property type="component" value="Chromosome"/>
</dbReference>
<dbReference type="PANTHER" id="PTHR43032">
    <property type="entry name" value="PROTEIN-METHIONINE-SULFOXIDE REDUCTASE"/>
    <property type="match status" value="1"/>
</dbReference>
<dbReference type="EMBL" id="CP000386">
    <property type="protein sequence ID" value="ABG05599.1"/>
    <property type="molecule type" value="Genomic_DNA"/>
</dbReference>
<proteinExistence type="predicted"/>
<dbReference type="InterPro" id="IPR036374">
    <property type="entry name" value="OxRdtase_Mopterin-bd_sf"/>
</dbReference>
<dbReference type="eggNOG" id="COG2041">
    <property type="taxonomic scope" value="Bacteria"/>
</dbReference>
<dbReference type="SUPFAM" id="SSF56524">
    <property type="entry name" value="Oxidoreductase molybdopterin-binding domain"/>
    <property type="match status" value="1"/>
</dbReference>
<evidence type="ECO:0000313" key="3">
    <source>
        <dbReference type="Proteomes" id="UP000006637"/>
    </source>
</evidence>
<dbReference type="CDD" id="cd02109">
    <property type="entry name" value="arch_bact_SO_family_Moco"/>
    <property type="match status" value="1"/>
</dbReference>
<dbReference type="OrthoDB" id="9795587at2"/>
<dbReference type="PANTHER" id="PTHR43032:SF4">
    <property type="entry name" value="OXIDOREDUCTASE MOLYBDOPTERIN-BINDING DOMAIN-CONTAINING PROTEIN"/>
    <property type="match status" value="1"/>
</dbReference>
<sequence>MERIEIDTARGKERVPPGQYLVGDRWPVLTYGATPEVDLRSWDFSVSGLVENPLRLTWEEWEELPTVEVKADMHCVTSWSKLDNLWGGVQAKRVLELARPKPEARYVSVFCDGGYTTNLPLEELYEEDALFATHHDGEPLTPDHGWPLRLVVPRLYAWKSAKWVRGLELLAEDRPGFWEQNGYHNYGDPWREQRYSFSL</sequence>
<dbReference type="AlphaFoldDB" id="Q1ASM9"/>
<dbReference type="KEGG" id="rxy:Rxyl_2682"/>
<dbReference type="HOGENOM" id="CLU_094953_0_0_11"/>
<name>Q1ASM9_RUBXD</name>
<dbReference type="Gene3D" id="3.90.420.10">
    <property type="entry name" value="Oxidoreductase, molybdopterin-binding domain"/>
    <property type="match status" value="1"/>
</dbReference>
<dbReference type="PhylomeDB" id="Q1ASM9"/>
<protein>
    <submittedName>
        <fullName evidence="2">Oxidoreductase, molybdopterin binding protein</fullName>
    </submittedName>
</protein>
<organism evidence="2 3">
    <name type="scientific">Rubrobacter xylanophilus (strain DSM 9941 / JCM 11954 / NBRC 16129 / PRD-1)</name>
    <dbReference type="NCBI Taxonomy" id="266117"/>
    <lineage>
        <taxon>Bacteria</taxon>
        <taxon>Bacillati</taxon>
        <taxon>Actinomycetota</taxon>
        <taxon>Rubrobacteria</taxon>
        <taxon>Rubrobacterales</taxon>
        <taxon>Rubrobacteraceae</taxon>
        <taxon>Rubrobacter</taxon>
    </lineage>
</organism>
<dbReference type="Pfam" id="PF00174">
    <property type="entry name" value="Oxidored_molyb"/>
    <property type="match status" value="1"/>
</dbReference>
<dbReference type="InterPro" id="IPR000572">
    <property type="entry name" value="OxRdtase_Mopterin-bd_dom"/>
</dbReference>
<keyword evidence="3" id="KW-1185">Reference proteome</keyword>
<gene>
    <name evidence="2" type="ordered locus">Rxyl_2682</name>
</gene>
<evidence type="ECO:0000313" key="2">
    <source>
        <dbReference type="EMBL" id="ABG05599.1"/>
    </source>
</evidence>
<feature type="domain" description="Oxidoreductase molybdopterin-binding" evidence="1">
    <location>
        <begin position="32"/>
        <end position="178"/>
    </location>
</feature>
<accession>Q1ASM9</accession>
<dbReference type="RefSeq" id="WP_011565608.1">
    <property type="nucleotide sequence ID" value="NC_008148.1"/>
</dbReference>
<reference evidence="2 3" key="1">
    <citation type="submission" date="2006-06" db="EMBL/GenBank/DDBJ databases">
        <title>Complete sequence of Rubrobacter xylanophilus DSM 9941.</title>
        <authorList>
            <consortium name="US DOE Joint Genome Institute"/>
            <person name="Copeland A."/>
            <person name="Lucas S."/>
            <person name="Lapidus A."/>
            <person name="Barry K."/>
            <person name="Detter J.C."/>
            <person name="Glavina del Rio T."/>
            <person name="Hammon N."/>
            <person name="Israni S."/>
            <person name="Dalin E."/>
            <person name="Tice H."/>
            <person name="Pitluck S."/>
            <person name="Munk A.C."/>
            <person name="Brettin T."/>
            <person name="Bruce D."/>
            <person name="Han C."/>
            <person name="Tapia R."/>
            <person name="Gilna P."/>
            <person name="Schmutz J."/>
            <person name="Larimer F."/>
            <person name="Land M."/>
            <person name="Hauser L."/>
            <person name="Kyrpides N."/>
            <person name="Lykidis A."/>
            <person name="da Costa M.S."/>
            <person name="Rainey F.A."/>
            <person name="Empadinhas N."/>
            <person name="Jolivet E."/>
            <person name="Battista J.R."/>
            <person name="Richardson P."/>
        </authorList>
    </citation>
    <scope>NUCLEOTIDE SEQUENCE [LARGE SCALE GENOMIC DNA]</scope>
    <source>
        <strain evidence="3">DSM 9941 / NBRC 16129 / PRD-1</strain>
    </source>
</reference>
<evidence type="ECO:0000259" key="1">
    <source>
        <dbReference type="Pfam" id="PF00174"/>
    </source>
</evidence>
<dbReference type="STRING" id="266117.Rxyl_2682"/>